<protein>
    <recommendedName>
        <fullName evidence="4">PBP domain-containing protein</fullName>
    </recommendedName>
</protein>
<dbReference type="RefSeq" id="WP_341409706.1">
    <property type="nucleotide sequence ID" value="NZ_JBBUTH010000003.1"/>
</dbReference>
<dbReference type="EMBL" id="JBBUTH010000003">
    <property type="protein sequence ID" value="MEK8050037.1"/>
    <property type="molecule type" value="Genomic_DNA"/>
</dbReference>
<evidence type="ECO:0000313" key="2">
    <source>
        <dbReference type="EMBL" id="MEK8050037.1"/>
    </source>
</evidence>
<gene>
    <name evidence="2" type="ORF">AACH10_07295</name>
</gene>
<sequence length="488" mass="49928">MKLRTIAAAVAALATFQAHALDITTTNSANTVKIYAAGASAVSNVLAGIFVQNCASGLDIYGSDKTKPNFSTDGNNGDSHRVYSCTLKAEGQLDADLQGKGLGNANVALWKRDAGGSATGVFHVAVPLVSTNLVVSATSCTSTGATAGYAPGASRPTYSYLCGDTESVRSPDVGFSDVEPEFFKGINVPDDLVGTYGAGLNDTQLKSLTRQPTFQTVFAVAVSKALYDRLKADGKTVDGTTTGVPTISRVVAGSLMRGEMSDPSNGLGWHALGITVGADTQVNICRRAPGSGTQAAANLLASGFPCTSASIPDPVRNDASDTPDNNLSGPYTGGNLFVYEGGSTGNVRSCLTNANTAGAYAIGHISVENAEEAGWKFVALDGVVPSRDNLKNGKYDYAMESSVQYRKSLITQLSAGTAIDKAKAGFIQGFAKAVGRPANLAKIATANQNGVAALSGQGTFGGTGADGTFVSRVARTAGNNCTPLAVVK</sequence>
<evidence type="ECO:0008006" key="4">
    <source>
        <dbReference type="Google" id="ProtNLM"/>
    </source>
</evidence>
<dbReference type="Proteomes" id="UP001365405">
    <property type="component" value="Unassembled WGS sequence"/>
</dbReference>
<feature type="chain" id="PRO_5046238112" description="PBP domain-containing protein" evidence="1">
    <location>
        <begin position="21"/>
        <end position="488"/>
    </location>
</feature>
<name>A0ABU9CDT3_9BURK</name>
<comment type="caution">
    <text evidence="2">The sequence shown here is derived from an EMBL/GenBank/DDBJ whole genome shotgun (WGS) entry which is preliminary data.</text>
</comment>
<reference evidence="2 3" key="1">
    <citation type="submission" date="2024-04" db="EMBL/GenBank/DDBJ databases">
        <title>Novel species of the genus Ideonella isolated from streams.</title>
        <authorList>
            <person name="Lu H."/>
        </authorList>
    </citation>
    <scope>NUCLEOTIDE SEQUENCE [LARGE SCALE GENOMIC DNA]</scope>
    <source>
        <strain evidence="2 3">DXS22W</strain>
    </source>
</reference>
<dbReference type="SUPFAM" id="SSF53850">
    <property type="entry name" value="Periplasmic binding protein-like II"/>
    <property type="match status" value="1"/>
</dbReference>
<dbReference type="Gene3D" id="3.40.190.10">
    <property type="entry name" value="Periplasmic binding protein-like II"/>
    <property type="match status" value="1"/>
</dbReference>
<evidence type="ECO:0000313" key="3">
    <source>
        <dbReference type="Proteomes" id="UP001365405"/>
    </source>
</evidence>
<keyword evidence="1" id="KW-0732">Signal</keyword>
<evidence type="ECO:0000256" key="1">
    <source>
        <dbReference type="SAM" id="SignalP"/>
    </source>
</evidence>
<keyword evidence="3" id="KW-1185">Reference proteome</keyword>
<proteinExistence type="predicted"/>
<organism evidence="2 3">
    <name type="scientific">Pseudaquabacterium inlustre</name>
    <dbReference type="NCBI Taxonomy" id="2984192"/>
    <lineage>
        <taxon>Bacteria</taxon>
        <taxon>Pseudomonadati</taxon>
        <taxon>Pseudomonadota</taxon>
        <taxon>Betaproteobacteria</taxon>
        <taxon>Burkholderiales</taxon>
        <taxon>Sphaerotilaceae</taxon>
        <taxon>Pseudaquabacterium</taxon>
    </lineage>
</organism>
<feature type="signal peptide" evidence="1">
    <location>
        <begin position="1"/>
        <end position="20"/>
    </location>
</feature>
<accession>A0ABU9CDT3</accession>